<evidence type="ECO:0000313" key="3">
    <source>
        <dbReference type="Proteomes" id="UP001183176"/>
    </source>
</evidence>
<feature type="compositionally biased region" description="Basic and acidic residues" evidence="1">
    <location>
        <begin position="254"/>
        <end position="270"/>
    </location>
</feature>
<name>A0ABU2J9C6_9ACTN</name>
<gene>
    <name evidence="2" type="ORF">RM423_08035</name>
</gene>
<accession>A0ABU2J9C6</accession>
<organism evidence="2 3">
    <name type="scientific">Jatrophihabitans lederbergiae</name>
    <dbReference type="NCBI Taxonomy" id="3075547"/>
    <lineage>
        <taxon>Bacteria</taxon>
        <taxon>Bacillati</taxon>
        <taxon>Actinomycetota</taxon>
        <taxon>Actinomycetes</taxon>
        <taxon>Jatrophihabitantales</taxon>
        <taxon>Jatrophihabitantaceae</taxon>
        <taxon>Jatrophihabitans</taxon>
    </lineage>
</organism>
<sequence>MPELRPHARGAAHVPADVHELPERDLERVGGVDVLGQPVRRPVRLGHEAAEQPVPDDQDAGVVDVEVVGVTTVVHPVVRRGVEHRLEPARHRRDLLGVQEELVRQAPRHRGEDDPGRNPDQRQRHPERQRQHRCPLLPQRRGEVVVRRRVVHDVARPEEPDPVRGAVKAVIGQVIGEEHDSPGPPGVRAQPQRRQLVQRGVDHQYDQPPEQVDHRVADAHQQAGPSVGRAVTAHRVGLLTEAELVVVQDVDRDDLERKEHHENRDGEQHGIVDLGE</sequence>
<reference evidence="3" key="1">
    <citation type="submission" date="2023-07" db="EMBL/GenBank/DDBJ databases">
        <title>30 novel species of actinomycetes from the DSMZ collection.</title>
        <authorList>
            <person name="Nouioui I."/>
        </authorList>
    </citation>
    <scope>NUCLEOTIDE SEQUENCE [LARGE SCALE GENOMIC DNA]</scope>
    <source>
        <strain evidence="3">DSM 44399</strain>
    </source>
</reference>
<protein>
    <submittedName>
        <fullName evidence="2">Uncharacterized protein</fullName>
    </submittedName>
</protein>
<evidence type="ECO:0000313" key="2">
    <source>
        <dbReference type="EMBL" id="MDT0261343.1"/>
    </source>
</evidence>
<feature type="compositionally biased region" description="Basic and acidic residues" evidence="1">
    <location>
        <begin position="109"/>
        <end position="129"/>
    </location>
</feature>
<dbReference type="EMBL" id="JAVREH010000007">
    <property type="protein sequence ID" value="MDT0261343.1"/>
    <property type="molecule type" value="Genomic_DNA"/>
</dbReference>
<keyword evidence="3" id="KW-1185">Reference proteome</keyword>
<comment type="caution">
    <text evidence="2">The sequence shown here is derived from an EMBL/GenBank/DDBJ whole genome shotgun (WGS) entry which is preliminary data.</text>
</comment>
<evidence type="ECO:0000256" key="1">
    <source>
        <dbReference type="SAM" id="MobiDB-lite"/>
    </source>
</evidence>
<feature type="region of interest" description="Disordered" evidence="1">
    <location>
        <begin position="104"/>
        <end position="139"/>
    </location>
</feature>
<feature type="region of interest" description="Disordered" evidence="1">
    <location>
        <begin position="250"/>
        <end position="276"/>
    </location>
</feature>
<proteinExistence type="predicted"/>
<dbReference type="Proteomes" id="UP001183176">
    <property type="component" value="Unassembled WGS sequence"/>
</dbReference>